<gene>
    <name evidence="1" type="ordered locus">Selin_1271</name>
</gene>
<dbReference type="eggNOG" id="COG3228">
    <property type="taxonomic scope" value="Bacteria"/>
</dbReference>
<dbReference type="GO" id="GO:0004177">
    <property type="term" value="F:aminopeptidase activity"/>
    <property type="evidence" value="ECO:0007669"/>
    <property type="project" value="TreeGrafter"/>
</dbReference>
<evidence type="ECO:0008006" key="3">
    <source>
        <dbReference type="Google" id="ProtNLM"/>
    </source>
</evidence>
<dbReference type="FunCoup" id="E6W530">
    <property type="interactions" value="22"/>
</dbReference>
<accession>E6W530</accession>
<protein>
    <recommendedName>
        <fullName evidence="3">Protein MtfA</fullName>
    </recommendedName>
</protein>
<dbReference type="InterPro" id="IPR042252">
    <property type="entry name" value="MtfA_N"/>
</dbReference>
<organism evidence="1 2">
    <name type="scientific">Desulfurispirillum indicum (strain ATCC BAA-1389 / DSM 22839 / S5)</name>
    <dbReference type="NCBI Taxonomy" id="653733"/>
    <lineage>
        <taxon>Bacteria</taxon>
        <taxon>Pseudomonadati</taxon>
        <taxon>Chrysiogenota</taxon>
        <taxon>Chrysiogenia</taxon>
        <taxon>Chrysiogenales</taxon>
        <taxon>Chrysiogenaceae</taxon>
        <taxon>Desulfurispirillum</taxon>
    </lineage>
</organism>
<dbReference type="KEGG" id="din:Selin_1271"/>
<dbReference type="Proteomes" id="UP000002572">
    <property type="component" value="Chromosome"/>
</dbReference>
<evidence type="ECO:0000313" key="2">
    <source>
        <dbReference type="Proteomes" id="UP000002572"/>
    </source>
</evidence>
<dbReference type="EMBL" id="CP002432">
    <property type="protein sequence ID" value="ADU66006.1"/>
    <property type="molecule type" value="Genomic_DNA"/>
</dbReference>
<evidence type="ECO:0000313" key="1">
    <source>
        <dbReference type="EMBL" id="ADU66006.1"/>
    </source>
</evidence>
<dbReference type="RefSeq" id="WP_013505887.1">
    <property type="nucleotide sequence ID" value="NC_014836.1"/>
</dbReference>
<dbReference type="PANTHER" id="PTHR30164:SF2">
    <property type="entry name" value="PROTEIN MTFA"/>
    <property type="match status" value="1"/>
</dbReference>
<dbReference type="GO" id="GO:0005829">
    <property type="term" value="C:cytosol"/>
    <property type="evidence" value="ECO:0007669"/>
    <property type="project" value="TreeGrafter"/>
</dbReference>
<dbReference type="InParanoid" id="E6W530"/>
<keyword evidence="2" id="KW-1185">Reference proteome</keyword>
<dbReference type="HOGENOM" id="CLU_063037_0_1_0"/>
<reference evidence="1 2" key="1">
    <citation type="submission" date="2010-12" db="EMBL/GenBank/DDBJ databases">
        <title>Complete sequence of Desulfurispirillum indicum S5.</title>
        <authorList>
            <consortium name="US DOE Joint Genome Institute"/>
            <person name="Lucas S."/>
            <person name="Copeland A."/>
            <person name="Lapidus A."/>
            <person name="Cheng J.-F."/>
            <person name="Goodwin L."/>
            <person name="Pitluck S."/>
            <person name="Chertkov O."/>
            <person name="Held B."/>
            <person name="Detter J.C."/>
            <person name="Han C."/>
            <person name="Tapia R."/>
            <person name="Land M."/>
            <person name="Hauser L."/>
            <person name="Kyrpides N."/>
            <person name="Ivanova N."/>
            <person name="Mikhailova N."/>
            <person name="Haggblom M."/>
            <person name="Rauschenbach I."/>
            <person name="Bini E."/>
            <person name="Woyke T."/>
        </authorList>
    </citation>
    <scope>NUCLEOTIDE SEQUENCE [LARGE SCALE GENOMIC DNA]</scope>
    <source>
        <strain evidence="2">ATCC BAA-1389 / DSM 22839 / S5</strain>
    </source>
</reference>
<dbReference type="InterPro" id="IPR010384">
    <property type="entry name" value="MtfA_fam"/>
</dbReference>
<proteinExistence type="predicted"/>
<dbReference type="CDD" id="cd20169">
    <property type="entry name" value="Peptidase_M90_mtfA"/>
    <property type="match status" value="1"/>
</dbReference>
<dbReference type="Gene3D" id="1.10.472.150">
    <property type="entry name" value="Glucose-regulated metallo-peptidase M90, N-terminal domain"/>
    <property type="match status" value="1"/>
</dbReference>
<name>E6W530_DESIS</name>
<sequence length="254" mass="29623">MRARWLRRWFRLFSDSEGLDLALWQNLRQSMPLLKNLSREQQRKLQRITDEFLSRKTLLPAAGFAIDARMKHLIALQACVPLVNLNLNVYRSFDSIIVYADEFIPRHALEDENGIVHLDEEPLIGESWYYGPVILSWNDVSHDAFSEGNTNVVIHEMAHQIDMLSGDADGVPLLHPDMSRDTWRTILQAAFREHGRLVKADEDTVLDPYGAEDPAEFFAVSCECFFKQPRQLRQWNPQWYEQLARLFAWDTAHK</sequence>
<dbReference type="PANTHER" id="PTHR30164">
    <property type="entry name" value="MTFA PEPTIDASE"/>
    <property type="match status" value="1"/>
</dbReference>
<dbReference type="STRING" id="653733.Selin_1271"/>
<dbReference type="GO" id="GO:0008237">
    <property type="term" value="F:metallopeptidase activity"/>
    <property type="evidence" value="ECO:0007669"/>
    <property type="project" value="InterPro"/>
</dbReference>
<dbReference type="SUPFAM" id="SSF55486">
    <property type="entry name" value="Metalloproteases ('zincins'), catalytic domain"/>
    <property type="match status" value="1"/>
</dbReference>
<dbReference type="Gene3D" id="3.40.390.10">
    <property type="entry name" value="Collagenase (Catalytic Domain)"/>
    <property type="match status" value="1"/>
</dbReference>
<dbReference type="InterPro" id="IPR024079">
    <property type="entry name" value="MetalloPept_cat_dom_sf"/>
</dbReference>
<dbReference type="Pfam" id="PF06167">
    <property type="entry name" value="Peptidase_M90"/>
    <property type="match status" value="1"/>
</dbReference>
<dbReference type="AlphaFoldDB" id="E6W530"/>